<dbReference type="InterPro" id="IPR027080">
    <property type="entry name" value="Unc-13"/>
</dbReference>
<dbReference type="Proteomes" id="UP000494256">
    <property type="component" value="Unassembled WGS sequence"/>
</dbReference>
<dbReference type="GO" id="GO:0031594">
    <property type="term" value="C:neuromuscular junction"/>
    <property type="evidence" value="ECO:0007669"/>
    <property type="project" value="TreeGrafter"/>
</dbReference>
<dbReference type="GO" id="GO:0042734">
    <property type="term" value="C:presynaptic membrane"/>
    <property type="evidence" value="ECO:0007669"/>
    <property type="project" value="TreeGrafter"/>
</dbReference>
<keyword evidence="1" id="KW-0677">Repeat</keyword>
<dbReference type="InterPro" id="IPR010439">
    <property type="entry name" value="MUN_dom"/>
</dbReference>
<dbReference type="EMBL" id="CADEBD010000919">
    <property type="protein sequence ID" value="CAB3260922.1"/>
    <property type="molecule type" value="Genomic_DNA"/>
</dbReference>
<evidence type="ECO:0000313" key="6">
    <source>
        <dbReference type="Proteomes" id="UP000494256"/>
    </source>
</evidence>
<dbReference type="GO" id="GO:0098831">
    <property type="term" value="C:presynaptic active zone cytoplasmic component"/>
    <property type="evidence" value="ECO:0007669"/>
    <property type="project" value="TreeGrafter"/>
</dbReference>
<dbReference type="FunFam" id="1.10.357.50:FF:000001">
    <property type="entry name" value="Protein unc-13 homolog B"/>
    <property type="match status" value="1"/>
</dbReference>
<dbReference type="GO" id="GO:0008270">
    <property type="term" value="F:zinc ion binding"/>
    <property type="evidence" value="ECO:0007669"/>
    <property type="project" value="UniProtKB-KW"/>
</dbReference>
<evidence type="ECO:0000256" key="3">
    <source>
        <dbReference type="SAM" id="MobiDB-lite"/>
    </source>
</evidence>
<organism evidence="5 6">
    <name type="scientific">Arctia plantaginis</name>
    <name type="common">Wood tiger moth</name>
    <name type="synonym">Phalaena plantaginis</name>
    <dbReference type="NCBI Taxonomy" id="874455"/>
    <lineage>
        <taxon>Eukaryota</taxon>
        <taxon>Metazoa</taxon>
        <taxon>Ecdysozoa</taxon>
        <taxon>Arthropoda</taxon>
        <taxon>Hexapoda</taxon>
        <taxon>Insecta</taxon>
        <taxon>Pterygota</taxon>
        <taxon>Neoptera</taxon>
        <taxon>Endopterygota</taxon>
        <taxon>Lepidoptera</taxon>
        <taxon>Glossata</taxon>
        <taxon>Ditrysia</taxon>
        <taxon>Noctuoidea</taxon>
        <taxon>Erebidae</taxon>
        <taxon>Arctiinae</taxon>
        <taxon>Arctia</taxon>
    </lineage>
</organism>
<proteinExistence type="predicted"/>
<dbReference type="GO" id="GO:0043195">
    <property type="term" value="C:terminal bouton"/>
    <property type="evidence" value="ECO:0007669"/>
    <property type="project" value="TreeGrafter"/>
</dbReference>
<dbReference type="PANTHER" id="PTHR10480">
    <property type="entry name" value="PROTEIN UNC-13 HOMOLOG"/>
    <property type="match status" value="1"/>
</dbReference>
<dbReference type="AlphaFoldDB" id="A0A8S1BP44"/>
<feature type="region of interest" description="Disordered" evidence="3">
    <location>
        <begin position="256"/>
        <end position="275"/>
    </location>
</feature>
<dbReference type="GO" id="GO:0005516">
    <property type="term" value="F:calmodulin binding"/>
    <property type="evidence" value="ECO:0007669"/>
    <property type="project" value="TreeGrafter"/>
</dbReference>
<dbReference type="GO" id="GO:0099525">
    <property type="term" value="P:presynaptic dense core vesicle exocytosis"/>
    <property type="evidence" value="ECO:0007669"/>
    <property type="project" value="TreeGrafter"/>
</dbReference>
<dbReference type="Pfam" id="PF06292">
    <property type="entry name" value="MUN"/>
    <property type="match status" value="1"/>
</dbReference>
<keyword evidence="2" id="KW-0479">Metal-binding</keyword>
<sequence length="275" mass="31252">MWSLFAVDMKYALEEHDNIVFVIFSLYEFTFQGNVDIIALDISKPFTTDVVKWLHTNYVKDVPPYCGAVPEYPAWFEPFVMQWLNENDDVSLEYLNGAFNRDKGMGSKNPAKHALFSNSVVDVFTQLTQCFDVVSKLECPDPEIWKRYMKRFAKTIVKVLVAYADIVKKEFPEHLKEERVACILMNNIQQLRVQLEKMFEAMGGTKLERDAADILHDLQQRLNSTLDELASMFANSLETRITASVKKLGELLQKVGGGGAPGAPQPPAHHEADEV</sequence>
<dbReference type="GO" id="GO:0016081">
    <property type="term" value="P:synaptic vesicle docking"/>
    <property type="evidence" value="ECO:0007669"/>
    <property type="project" value="TreeGrafter"/>
</dbReference>
<keyword evidence="2" id="KW-0862">Zinc</keyword>
<dbReference type="PROSITE" id="PS51258">
    <property type="entry name" value="MHD1"/>
    <property type="match status" value="1"/>
</dbReference>
<dbReference type="GO" id="GO:0061789">
    <property type="term" value="P:dense core granule priming"/>
    <property type="evidence" value="ECO:0007669"/>
    <property type="project" value="TreeGrafter"/>
</dbReference>
<reference evidence="5 6" key="1">
    <citation type="submission" date="2020-04" db="EMBL/GenBank/DDBJ databases">
        <authorList>
            <person name="Wallbank WR R."/>
            <person name="Pardo Diaz C."/>
            <person name="Kozak K."/>
            <person name="Martin S."/>
            <person name="Jiggins C."/>
            <person name="Moest M."/>
            <person name="Warren A I."/>
            <person name="Byers J.R.P. K."/>
            <person name="Montejo-Kovacevich G."/>
            <person name="Yen C E."/>
        </authorList>
    </citation>
    <scope>NUCLEOTIDE SEQUENCE [LARGE SCALE GENOMIC DNA]</scope>
</reference>
<accession>A0A8S1BP44</accession>
<dbReference type="GO" id="GO:0017075">
    <property type="term" value="F:syntaxin-1 binding"/>
    <property type="evidence" value="ECO:0007669"/>
    <property type="project" value="TreeGrafter"/>
</dbReference>
<dbReference type="PANTHER" id="PTHR10480:SF12">
    <property type="entry name" value="UNC-13, ISOFORM E"/>
    <property type="match status" value="1"/>
</dbReference>
<name>A0A8S1BP44_ARCPL</name>
<dbReference type="GO" id="GO:0016082">
    <property type="term" value="P:synaptic vesicle priming"/>
    <property type="evidence" value="ECO:0007669"/>
    <property type="project" value="TreeGrafter"/>
</dbReference>
<feature type="domain" description="MHD1" evidence="4">
    <location>
        <begin position="7"/>
        <end position="167"/>
    </location>
</feature>
<dbReference type="OrthoDB" id="5402602at2759"/>
<evidence type="ECO:0000256" key="1">
    <source>
        <dbReference type="ARBA" id="ARBA00022737"/>
    </source>
</evidence>
<dbReference type="GO" id="GO:0019992">
    <property type="term" value="F:diacylglycerol binding"/>
    <property type="evidence" value="ECO:0007669"/>
    <property type="project" value="InterPro"/>
</dbReference>
<dbReference type="Gene3D" id="1.10.357.50">
    <property type="match status" value="1"/>
</dbReference>
<dbReference type="GO" id="GO:0030672">
    <property type="term" value="C:synaptic vesicle membrane"/>
    <property type="evidence" value="ECO:0007669"/>
    <property type="project" value="TreeGrafter"/>
</dbReference>
<dbReference type="GO" id="GO:0035249">
    <property type="term" value="P:synaptic transmission, glutamatergic"/>
    <property type="evidence" value="ECO:0007669"/>
    <property type="project" value="TreeGrafter"/>
</dbReference>
<comment type="caution">
    <text evidence="5">The sequence shown here is derived from an EMBL/GenBank/DDBJ whole genome shotgun (WGS) entry which is preliminary data.</text>
</comment>
<gene>
    <name evidence="5" type="ORF">APLA_LOCUS17242</name>
</gene>
<evidence type="ECO:0000313" key="5">
    <source>
        <dbReference type="EMBL" id="CAB3260922.1"/>
    </source>
</evidence>
<dbReference type="InterPro" id="IPR014770">
    <property type="entry name" value="Munc13_1"/>
</dbReference>
<keyword evidence="2" id="KW-0863">Zinc-finger</keyword>
<evidence type="ECO:0000256" key="2">
    <source>
        <dbReference type="ARBA" id="ARBA00022771"/>
    </source>
</evidence>
<protein>
    <recommendedName>
        <fullName evidence="4">MHD1 domain-containing protein</fullName>
    </recommendedName>
</protein>
<evidence type="ECO:0000259" key="4">
    <source>
        <dbReference type="PROSITE" id="PS51258"/>
    </source>
</evidence>